<feature type="coiled-coil region" evidence="1">
    <location>
        <begin position="313"/>
        <end position="347"/>
    </location>
</feature>
<proteinExistence type="predicted"/>
<evidence type="ECO:0000256" key="1">
    <source>
        <dbReference type="SAM" id="Coils"/>
    </source>
</evidence>
<keyword evidence="1" id="KW-0175">Coiled coil</keyword>
<comment type="caution">
    <text evidence="2">The sequence shown here is derived from an EMBL/GenBank/DDBJ whole genome shotgun (WGS) entry which is preliminary data.</text>
</comment>
<organism evidence="2 3">
    <name type="scientific">Ideonella livida</name>
    <dbReference type="NCBI Taxonomy" id="2707176"/>
    <lineage>
        <taxon>Bacteria</taxon>
        <taxon>Pseudomonadati</taxon>
        <taxon>Pseudomonadota</taxon>
        <taxon>Betaproteobacteria</taxon>
        <taxon>Burkholderiales</taxon>
        <taxon>Sphaerotilaceae</taxon>
        <taxon>Ideonella</taxon>
    </lineage>
</organism>
<accession>A0A7C9PJF4</accession>
<gene>
    <name evidence="2" type="ORF">G3A44_19670</name>
</gene>
<keyword evidence="3" id="KW-1185">Reference proteome</keyword>
<name>A0A7C9PJF4_9BURK</name>
<evidence type="ECO:0000313" key="2">
    <source>
        <dbReference type="EMBL" id="NDY93413.1"/>
    </source>
</evidence>
<dbReference type="RefSeq" id="WP_163459449.1">
    <property type="nucleotide sequence ID" value="NZ_JAAGOH010000035.1"/>
</dbReference>
<reference evidence="2 3" key="1">
    <citation type="submission" date="2020-02" db="EMBL/GenBank/DDBJ databases">
        <title>Ideonella bacterium strain TBM-1.</title>
        <authorList>
            <person name="Chen W.-M."/>
        </authorList>
    </citation>
    <scope>NUCLEOTIDE SEQUENCE [LARGE SCALE GENOMIC DNA]</scope>
    <source>
        <strain evidence="2 3">TBM-1</strain>
    </source>
</reference>
<dbReference type="Proteomes" id="UP000484255">
    <property type="component" value="Unassembled WGS sequence"/>
</dbReference>
<feature type="coiled-coil region" evidence="1">
    <location>
        <begin position="225"/>
        <end position="273"/>
    </location>
</feature>
<protein>
    <submittedName>
        <fullName evidence="2">Uncharacterized protein</fullName>
    </submittedName>
</protein>
<dbReference type="AlphaFoldDB" id="A0A7C9PJF4"/>
<feature type="coiled-coil region" evidence="1">
    <location>
        <begin position="403"/>
        <end position="568"/>
    </location>
</feature>
<sequence>MTHLADCLAALPALPGTVLHLGAGDGAVLQDYLGTDPRHHPRQLLLLEGDADTGADLRDALREAARDPAQSATRLQLLPEVVSADGGRHTWRRHNLRRLNGPLALPGAEHHYPSLRTVEQREVPTVALVQLLHRLAGQGLLAPTPGREHLLVLDLPGQAHALLASLPPALLRPFGAVLVTGWSEPDTPAGEQLQTLAFSSRLVAAGQDRLQPMQLLVFDPLREALGQAQSREQALQAEQQRLQAELQEQTRLAQGRRDQLDELRRQLRAQQAQQPLALAQALEAAAQAAAQSQEAALREQAEAITLRLQAAMAQDLAQQQAQARQQLDQAQAEAAQQLATLQAEHKRQTDLAQAEAAQQLATLQAEHKRQTDLAQAEAAQQLATLQAEHKRQTDLAQARRTQLDTLRETLRTTQQELARSAQAQQAEVQTRQAAEQALAQAQAELRAQALAALAQHGQHEQALAQWTQERAALQDTAQAAAAQAEDRARALQAELRQQTELAGARRTQLDALREELRTAVRGHGEQLAALQAECDQRGLALQRTQAQAQEAQEARQALDTLLAQVRAELGAATGREAALQAELGQQTELAGARRTQLDALREDKRQAEAQAQAQQQALHKELAEARQAATLALKLQTLREHDLADLQTRYAEALGREQGQQDLLVRLGQRLTQVSQLLRRVGLVEGAALPPHGA</sequence>
<dbReference type="EMBL" id="JAAGOH010000035">
    <property type="protein sequence ID" value="NDY93413.1"/>
    <property type="molecule type" value="Genomic_DNA"/>
</dbReference>
<evidence type="ECO:0000313" key="3">
    <source>
        <dbReference type="Proteomes" id="UP000484255"/>
    </source>
</evidence>
<feature type="coiled-coil region" evidence="1">
    <location>
        <begin position="597"/>
        <end position="628"/>
    </location>
</feature>